<name>A0ACC3CH57_PYRYE</name>
<protein>
    <submittedName>
        <fullName evidence="1">Uncharacterized protein</fullName>
    </submittedName>
</protein>
<accession>A0ACC3CH57</accession>
<proteinExistence type="predicted"/>
<evidence type="ECO:0000313" key="2">
    <source>
        <dbReference type="Proteomes" id="UP000798662"/>
    </source>
</evidence>
<sequence>MGGRWAARPARKSGRPPPPPTEDVGTGDDGGGREHGSVYDGSGPSPTSAWGAPAAAAAAVTVAMAAAPPSVSSSGGGDYGDGGADADGGGAGDTGGSLGWGVGRGGGLGFGRWRGGGGGAGGGDGGGAGGGGRSRDRAHYTDGFRGSQRSAGVAGERGGWRGGGGCWEAGCAAAACGGTGGGAGCDLCSGRLPFQWVAFVCLLLGGVVAVGVSAYTHVSETGSLFAFDWDASSYGTLLSAPVAGMAGGGALVLASALIWCAFRSDRLGSAFKGLFLALVAAAIGACATAGTVGLLVGAGAAVPPSASVASSAFAAAARDAWTATVAAGVSTLPCATQARFRCDGFDDRDCLRRGDPDRNARCATVCAAGVDGAPKFNDTFRRGCGRVVLRFYRRWFLTLGVGGVVAAALGGVAFVATACGVSFRLSQQLELW</sequence>
<reference evidence="1" key="1">
    <citation type="submission" date="2019-11" db="EMBL/GenBank/DDBJ databases">
        <title>Nori genome reveals adaptations in red seaweeds to the harsh intertidal environment.</title>
        <authorList>
            <person name="Wang D."/>
            <person name="Mao Y."/>
        </authorList>
    </citation>
    <scope>NUCLEOTIDE SEQUENCE</scope>
    <source>
        <tissue evidence="1">Gametophyte</tissue>
    </source>
</reference>
<gene>
    <name evidence="1" type="ORF">I4F81_011899</name>
</gene>
<organism evidence="1 2">
    <name type="scientific">Pyropia yezoensis</name>
    <name type="common">Susabi-nori</name>
    <name type="synonym">Porphyra yezoensis</name>
    <dbReference type="NCBI Taxonomy" id="2788"/>
    <lineage>
        <taxon>Eukaryota</taxon>
        <taxon>Rhodophyta</taxon>
        <taxon>Bangiophyceae</taxon>
        <taxon>Bangiales</taxon>
        <taxon>Bangiaceae</taxon>
        <taxon>Pyropia</taxon>
    </lineage>
</organism>
<evidence type="ECO:0000313" key="1">
    <source>
        <dbReference type="EMBL" id="KAK1869423.1"/>
    </source>
</evidence>
<keyword evidence="2" id="KW-1185">Reference proteome</keyword>
<dbReference type="Proteomes" id="UP000798662">
    <property type="component" value="Chromosome 3"/>
</dbReference>
<dbReference type="EMBL" id="CM020620">
    <property type="protein sequence ID" value="KAK1869423.1"/>
    <property type="molecule type" value="Genomic_DNA"/>
</dbReference>
<comment type="caution">
    <text evidence="1">The sequence shown here is derived from an EMBL/GenBank/DDBJ whole genome shotgun (WGS) entry which is preliminary data.</text>
</comment>